<name>A0AAQ4ED89_AMBAM</name>
<comment type="caution">
    <text evidence="2">The sequence shown here is derived from an EMBL/GenBank/DDBJ whole genome shotgun (WGS) entry which is preliminary data.</text>
</comment>
<keyword evidence="3" id="KW-1185">Reference proteome</keyword>
<dbReference type="EMBL" id="JARKHS020018048">
    <property type="protein sequence ID" value="KAK8772610.1"/>
    <property type="molecule type" value="Genomic_DNA"/>
</dbReference>
<evidence type="ECO:0000313" key="3">
    <source>
        <dbReference type="Proteomes" id="UP001321473"/>
    </source>
</evidence>
<feature type="compositionally biased region" description="Gly residues" evidence="1">
    <location>
        <begin position="170"/>
        <end position="222"/>
    </location>
</feature>
<reference evidence="2 3" key="1">
    <citation type="journal article" date="2023" name="Arcadia Sci">
        <title>De novo assembly of a long-read Amblyomma americanum tick genome.</title>
        <authorList>
            <person name="Chou S."/>
            <person name="Poskanzer K.E."/>
            <person name="Rollins M."/>
            <person name="Thuy-Boun P.S."/>
        </authorList>
    </citation>
    <scope>NUCLEOTIDE SEQUENCE [LARGE SCALE GENOMIC DNA]</scope>
    <source>
        <strain evidence="2">F_SG_1</strain>
        <tissue evidence="2">Salivary glands</tissue>
    </source>
</reference>
<sequence length="452" mass="47871">MARAQGVKKELQEVYPVFFIAEEPDMILPSSPECSLDEDEERPSSTKTTSLSPPSSPVPQASGSSGLQPRDHAVLRPQPNTEQGSSPSSPSYPAPDSVTSPNVPPPKRARPSTSPERSQENHRRATPASCSGGQPSSVDSSPVPSPVATCAASLPVGSESSNPTSLTGINIGGGDGRGDGGGGDGSGGDGAGDGGGDVGGGDGAGGDGAGDGGGGDDAGGGPVPFDLDLFEEGLFCRQVLMELRQMDRFTIEAESTVKPVLRLELRLVACGCLHLSLDLWTCFYKESVIGVKVHFIDSAWELRSDVLAFATFEEVHTEHIDFVMADNAANVVKAFKVPSTAQQEWKSVVHLKNAERSIAEDDSDDDEGSEDEGQEDCDLLVDAITRLKWERLPCYAHTLQLCLNSAINRSPHWLSMLKKSCGKGLKLPGRTIWNSPLYAAERLCEARRRESG</sequence>
<feature type="compositionally biased region" description="Polar residues" evidence="1">
    <location>
        <begin position="158"/>
        <end position="168"/>
    </location>
</feature>
<gene>
    <name evidence="2" type="ORF">V5799_024148</name>
</gene>
<feature type="compositionally biased region" description="Low complexity" evidence="1">
    <location>
        <begin position="45"/>
        <end position="65"/>
    </location>
</feature>
<dbReference type="InterPro" id="IPR012337">
    <property type="entry name" value="RNaseH-like_sf"/>
</dbReference>
<feature type="region of interest" description="Disordered" evidence="1">
    <location>
        <begin position="21"/>
        <end position="222"/>
    </location>
</feature>
<feature type="compositionally biased region" description="Low complexity" evidence="1">
    <location>
        <begin position="85"/>
        <end position="97"/>
    </location>
</feature>
<dbReference type="AlphaFoldDB" id="A0AAQ4ED89"/>
<organism evidence="2 3">
    <name type="scientific">Amblyomma americanum</name>
    <name type="common">Lone star tick</name>
    <dbReference type="NCBI Taxonomy" id="6943"/>
    <lineage>
        <taxon>Eukaryota</taxon>
        <taxon>Metazoa</taxon>
        <taxon>Ecdysozoa</taxon>
        <taxon>Arthropoda</taxon>
        <taxon>Chelicerata</taxon>
        <taxon>Arachnida</taxon>
        <taxon>Acari</taxon>
        <taxon>Parasitiformes</taxon>
        <taxon>Ixodida</taxon>
        <taxon>Ixodoidea</taxon>
        <taxon>Ixodidae</taxon>
        <taxon>Amblyomminae</taxon>
        <taxon>Amblyomma</taxon>
    </lineage>
</organism>
<evidence type="ECO:0000256" key="1">
    <source>
        <dbReference type="SAM" id="MobiDB-lite"/>
    </source>
</evidence>
<evidence type="ECO:0000313" key="2">
    <source>
        <dbReference type="EMBL" id="KAK8772610.1"/>
    </source>
</evidence>
<dbReference type="SUPFAM" id="SSF53098">
    <property type="entry name" value="Ribonuclease H-like"/>
    <property type="match status" value="1"/>
</dbReference>
<accession>A0AAQ4ED89</accession>
<proteinExistence type="predicted"/>
<protein>
    <submittedName>
        <fullName evidence="2">Uncharacterized protein</fullName>
    </submittedName>
</protein>
<dbReference type="Proteomes" id="UP001321473">
    <property type="component" value="Unassembled WGS sequence"/>
</dbReference>